<dbReference type="Pfam" id="PF08699">
    <property type="entry name" value="ArgoL1"/>
    <property type="match status" value="1"/>
</dbReference>
<dbReference type="Gene3D" id="2.170.260.10">
    <property type="entry name" value="paz domain"/>
    <property type="match status" value="1"/>
</dbReference>
<dbReference type="SMART" id="SM00950">
    <property type="entry name" value="Piwi"/>
    <property type="match status" value="1"/>
</dbReference>
<dbReference type="Pfam" id="PF16487">
    <property type="entry name" value="ArgoMid"/>
    <property type="match status" value="1"/>
</dbReference>
<dbReference type="SMART" id="SM01163">
    <property type="entry name" value="DUF1785"/>
    <property type="match status" value="1"/>
</dbReference>
<dbReference type="Proteomes" id="UP000724874">
    <property type="component" value="Unassembled WGS sequence"/>
</dbReference>
<dbReference type="InterPro" id="IPR032474">
    <property type="entry name" value="Argonaute_N"/>
</dbReference>
<evidence type="ECO:0000313" key="4">
    <source>
        <dbReference type="Proteomes" id="UP000724874"/>
    </source>
</evidence>
<dbReference type="GO" id="GO:0003723">
    <property type="term" value="F:RNA binding"/>
    <property type="evidence" value="ECO:0007669"/>
    <property type="project" value="InterPro"/>
</dbReference>
<dbReference type="Gene3D" id="3.40.50.2300">
    <property type="match status" value="1"/>
</dbReference>
<protein>
    <submittedName>
        <fullName evidence="3">Ribonuclease H-like domain-containing protein</fullName>
    </submittedName>
</protein>
<dbReference type="PROSITE" id="PS50822">
    <property type="entry name" value="PIWI"/>
    <property type="match status" value="1"/>
</dbReference>
<dbReference type="SUPFAM" id="SSF53098">
    <property type="entry name" value="Ribonuclease H-like"/>
    <property type="match status" value="1"/>
</dbReference>
<gene>
    <name evidence="3" type="ORF">CPB84DRAFT_1847782</name>
</gene>
<evidence type="ECO:0000313" key="3">
    <source>
        <dbReference type="EMBL" id="KAF8898225.1"/>
    </source>
</evidence>
<dbReference type="PANTHER" id="PTHR22891">
    <property type="entry name" value="EUKARYOTIC TRANSLATION INITIATION FACTOR 2C"/>
    <property type="match status" value="1"/>
</dbReference>
<dbReference type="Gene3D" id="3.30.420.10">
    <property type="entry name" value="Ribonuclease H-like superfamily/Ribonuclease H"/>
    <property type="match status" value="1"/>
</dbReference>
<keyword evidence="4" id="KW-1185">Reference proteome</keyword>
<evidence type="ECO:0000259" key="2">
    <source>
        <dbReference type="PROSITE" id="PS50822"/>
    </source>
</evidence>
<feature type="domain" description="Piwi" evidence="2">
    <location>
        <begin position="509"/>
        <end position="822"/>
    </location>
</feature>
<dbReference type="AlphaFoldDB" id="A0A9P5TMR3"/>
<evidence type="ECO:0000256" key="1">
    <source>
        <dbReference type="SAM" id="MobiDB-lite"/>
    </source>
</evidence>
<feature type="region of interest" description="Disordered" evidence="1">
    <location>
        <begin position="1"/>
        <end position="26"/>
    </location>
</feature>
<name>A0A9P5TMR3_GYMJU</name>
<dbReference type="CDD" id="cd02846">
    <property type="entry name" value="PAZ_argonaute_like"/>
    <property type="match status" value="1"/>
</dbReference>
<sequence length="867" mass="96877">MSRPHYQGNRGPGGPPQPGPAPGPRPIRLLTNSFEITTLPNKTYYQYDVFSPEEKIRNKRIQLFHHLQTAVAPQTFNPRAIYDGRAIAYAPIRLPLANNGNGTFTVQLGTTGAIRPGAKGVYQIKLTLTIGGDIHANHVYDLITNRQNTTRAQVATNLMQLVIRQGPNMIHTNNGRAYFTSQNNEPILRAGIELWRGIFQSVRPSPGKMILTIDTCTAAVYRSGSMINIAMSILGFRDVAQLELSPNGPQSRYFKLLETHFKKLRCKVRTGSGRSRTKIIHGLVANAGEYTFSKDDQDIPVARHFYEAHGIKIEHPTIIGVRLTNKNAERQDIVPLELCEIEPGQLYKKKLPEEYTSDMVKFATQKPFERQKRIKAGVMGYRNSEFVVESGMQVDTNPIGVDARLLRAPDVIFSSPNNPIPLNNGGWNVLRQRFSEPMPLKDWFIVDFSGTFREQHLNDMGHQLRNSCTELGMQSEVYPYTQLQNVDGFLNDIMRKLVPSFKDAITKLVIIVILPTNGGHIRSAVKYWGDICYGIHTQCLRQNKVGKANNQYWNNIALKINARLGGANFRSRSTIMDQLISEPFMIIGADVGHPGPGVPKPSVVGVVYSHDRFGTKYSALTGIQAPRVEEILDLRRYIFDAINGFGMRNGFGPRRIIFFRDGLSEGEFERTAQKELQEIRAGIDSVWEKNAKGPKPQLTYLVVGKRHHAVFFPANAGDADRTGNCPPGSLIDGGVTHPIGRDFYLQSHAAIQGTCRSSHYTVLHDEIWNANVKANEPWSLKHIQELAYTLCHVYAKATRSVSIPAPVYYADLVCSRGAFHVQPGLQLSLDDGASVASGSSSNTLDMSAWTQVFRPVHENLRSSMYFL</sequence>
<reference evidence="3" key="1">
    <citation type="submission" date="2020-11" db="EMBL/GenBank/DDBJ databases">
        <authorList>
            <consortium name="DOE Joint Genome Institute"/>
            <person name="Ahrendt S."/>
            <person name="Riley R."/>
            <person name="Andreopoulos W."/>
            <person name="LaButti K."/>
            <person name="Pangilinan J."/>
            <person name="Ruiz-duenas F.J."/>
            <person name="Barrasa J.M."/>
            <person name="Sanchez-Garcia M."/>
            <person name="Camarero S."/>
            <person name="Miyauchi S."/>
            <person name="Serrano A."/>
            <person name="Linde D."/>
            <person name="Babiker R."/>
            <person name="Drula E."/>
            <person name="Ayuso-Fernandez I."/>
            <person name="Pacheco R."/>
            <person name="Padilla G."/>
            <person name="Ferreira P."/>
            <person name="Barriuso J."/>
            <person name="Kellner H."/>
            <person name="Castanera R."/>
            <person name="Alfaro M."/>
            <person name="Ramirez L."/>
            <person name="Pisabarro A.G."/>
            <person name="Kuo A."/>
            <person name="Tritt A."/>
            <person name="Lipzen A."/>
            <person name="He G."/>
            <person name="Yan M."/>
            <person name="Ng V."/>
            <person name="Cullen D."/>
            <person name="Martin F."/>
            <person name="Rosso M.-N."/>
            <person name="Henrissat B."/>
            <person name="Hibbett D."/>
            <person name="Martinez A.T."/>
            <person name="Grigoriev I.V."/>
        </authorList>
    </citation>
    <scope>NUCLEOTIDE SEQUENCE</scope>
    <source>
        <strain evidence="3">AH 44721</strain>
    </source>
</reference>
<organism evidence="3 4">
    <name type="scientific">Gymnopilus junonius</name>
    <name type="common">Spectacular rustgill mushroom</name>
    <name type="synonym">Gymnopilus spectabilis subsp. junonius</name>
    <dbReference type="NCBI Taxonomy" id="109634"/>
    <lineage>
        <taxon>Eukaryota</taxon>
        <taxon>Fungi</taxon>
        <taxon>Dikarya</taxon>
        <taxon>Basidiomycota</taxon>
        <taxon>Agaricomycotina</taxon>
        <taxon>Agaricomycetes</taxon>
        <taxon>Agaricomycetidae</taxon>
        <taxon>Agaricales</taxon>
        <taxon>Agaricineae</taxon>
        <taxon>Hymenogastraceae</taxon>
        <taxon>Gymnopilus</taxon>
    </lineage>
</organism>
<dbReference type="Pfam" id="PF16486">
    <property type="entry name" value="ArgoN"/>
    <property type="match status" value="1"/>
</dbReference>
<dbReference type="InterPro" id="IPR036085">
    <property type="entry name" value="PAZ_dom_sf"/>
</dbReference>
<comment type="caution">
    <text evidence="3">The sequence shown here is derived from an EMBL/GenBank/DDBJ whole genome shotgun (WGS) entry which is preliminary data.</text>
</comment>
<dbReference type="InterPro" id="IPR012337">
    <property type="entry name" value="RNaseH-like_sf"/>
</dbReference>
<dbReference type="SUPFAM" id="SSF101690">
    <property type="entry name" value="PAZ domain"/>
    <property type="match status" value="1"/>
</dbReference>
<dbReference type="InterPro" id="IPR003165">
    <property type="entry name" value="Piwi"/>
</dbReference>
<dbReference type="Pfam" id="PF02171">
    <property type="entry name" value="Piwi"/>
    <property type="match status" value="1"/>
</dbReference>
<dbReference type="Pfam" id="PF02170">
    <property type="entry name" value="PAZ"/>
    <property type="match status" value="1"/>
</dbReference>
<dbReference type="InterPro" id="IPR003100">
    <property type="entry name" value="PAZ_dom"/>
</dbReference>
<feature type="compositionally biased region" description="Pro residues" evidence="1">
    <location>
        <begin position="13"/>
        <end position="25"/>
    </location>
</feature>
<dbReference type="InterPro" id="IPR014811">
    <property type="entry name" value="ArgoL1"/>
</dbReference>
<dbReference type="OrthoDB" id="10252740at2759"/>
<dbReference type="InterPro" id="IPR032473">
    <property type="entry name" value="Argonaute_Mid_dom"/>
</dbReference>
<dbReference type="EMBL" id="JADNYJ010000054">
    <property type="protein sequence ID" value="KAF8898225.1"/>
    <property type="molecule type" value="Genomic_DNA"/>
</dbReference>
<proteinExistence type="predicted"/>
<accession>A0A9P5TMR3</accession>
<dbReference type="InterPro" id="IPR036397">
    <property type="entry name" value="RNaseH_sf"/>
</dbReference>